<evidence type="ECO:0000313" key="1">
    <source>
        <dbReference type="EMBL" id="PRO67252.1"/>
    </source>
</evidence>
<accession>A0A2P6MLV5</accession>
<name>A0A2P6MLV5_ALKUR</name>
<keyword evidence="2" id="KW-1185">Reference proteome</keyword>
<dbReference type="AlphaFoldDB" id="A0A2P6MLV5"/>
<gene>
    <name evidence="1" type="ORF">C6I21_01435</name>
</gene>
<dbReference type="EMBL" id="PVNS01000001">
    <property type="protein sequence ID" value="PRO67252.1"/>
    <property type="molecule type" value="Genomic_DNA"/>
</dbReference>
<comment type="caution">
    <text evidence="1">The sequence shown here is derived from an EMBL/GenBank/DDBJ whole genome shotgun (WGS) entry which is preliminary data.</text>
</comment>
<sequence>MLSKDIAPEAQPLYTSIISRNKASFSADCCERLNKQDAFFFLLICDVFHKRRLLFPFLCECLSKYSIKPFIQGGYYL</sequence>
<protein>
    <submittedName>
        <fullName evidence="1">Uncharacterized protein</fullName>
    </submittedName>
</protein>
<evidence type="ECO:0000313" key="2">
    <source>
        <dbReference type="Proteomes" id="UP000243650"/>
    </source>
</evidence>
<organism evidence="1 2">
    <name type="scientific">Alkalicoccus urumqiensis</name>
    <name type="common">Bacillus urumqiensis</name>
    <dbReference type="NCBI Taxonomy" id="1548213"/>
    <lineage>
        <taxon>Bacteria</taxon>
        <taxon>Bacillati</taxon>
        <taxon>Bacillota</taxon>
        <taxon>Bacilli</taxon>
        <taxon>Bacillales</taxon>
        <taxon>Bacillaceae</taxon>
        <taxon>Alkalicoccus</taxon>
    </lineage>
</organism>
<reference evidence="1 2" key="1">
    <citation type="submission" date="2018-03" db="EMBL/GenBank/DDBJ databases">
        <title>Bacillus urumqiensis sp. nov., a moderately haloalkaliphilic bacterium isolated from a salt lake.</title>
        <authorList>
            <person name="Zhao B."/>
            <person name="Liao Z."/>
        </authorList>
    </citation>
    <scope>NUCLEOTIDE SEQUENCE [LARGE SCALE GENOMIC DNA]</scope>
    <source>
        <strain evidence="1 2">BZ-SZ-XJ18</strain>
    </source>
</reference>
<proteinExistence type="predicted"/>
<dbReference type="Proteomes" id="UP000243650">
    <property type="component" value="Unassembled WGS sequence"/>
</dbReference>